<sequence length="71" mass="7363">MSRLSRWLIAGVLGVLCSTGSGCRTSTPTPRPNLPPPVPLADGSQSYQVGPDHPLVQQAAAIRAAANAQTR</sequence>
<dbReference type="KEGG" id="rul:UC8_26620"/>
<dbReference type="RefSeq" id="WP_148080285.1">
    <property type="nucleotide sequence ID" value="NZ_CP042914.1"/>
</dbReference>
<accession>A0A5B9QTB2</accession>
<name>A0A5B9QTB2_9BACT</name>
<protein>
    <submittedName>
        <fullName evidence="2">Uncharacterized protein</fullName>
    </submittedName>
</protein>
<evidence type="ECO:0000256" key="1">
    <source>
        <dbReference type="SAM" id="MobiDB-lite"/>
    </source>
</evidence>
<gene>
    <name evidence="2" type="ORF">UC8_26620</name>
</gene>
<proteinExistence type="predicted"/>
<evidence type="ECO:0000313" key="2">
    <source>
        <dbReference type="EMBL" id="QEG40645.1"/>
    </source>
</evidence>
<dbReference type="Proteomes" id="UP000325286">
    <property type="component" value="Chromosome"/>
</dbReference>
<dbReference type="PROSITE" id="PS51257">
    <property type="entry name" value="PROKAR_LIPOPROTEIN"/>
    <property type="match status" value="1"/>
</dbReference>
<feature type="region of interest" description="Disordered" evidence="1">
    <location>
        <begin position="21"/>
        <end position="51"/>
    </location>
</feature>
<evidence type="ECO:0000313" key="3">
    <source>
        <dbReference type="Proteomes" id="UP000325286"/>
    </source>
</evidence>
<keyword evidence="3" id="KW-1185">Reference proteome</keyword>
<feature type="compositionally biased region" description="Pro residues" evidence="1">
    <location>
        <begin position="29"/>
        <end position="39"/>
    </location>
</feature>
<dbReference type="EMBL" id="CP042914">
    <property type="protein sequence ID" value="QEG40645.1"/>
    <property type="molecule type" value="Genomic_DNA"/>
</dbReference>
<dbReference type="AlphaFoldDB" id="A0A5B9QTB2"/>
<organism evidence="2 3">
    <name type="scientific">Roseimaritima ulvae</name>
    <dbReference type="NCBI Taxonomy" id="980254"/>
    <lineage>
        <taxon>Bacteria</taxon>
        <taxon>Pseudomonadati</taxon>
        <taxon>Planctomycetota</taxon>
        <taxon>Planctomycetia</taxon>
        <taxon>Pirellulales</taxon>
        <taxon>Pirellulaceae</taxon>
        <taxon>Roseimaritima</taxon>
    </lineage>
</organism>
<reference evidence="2 3" key="1">
    <citation type="submission" date="2019-08" db="EMBL/GenBank/DDBJ databases">
        <title>Deep-cultivation of Planctomycetes and their phenomic and genomic characterization uncovers novel biology.</title>
        <authorList>
            <person name="Wiegand S."/>
            <person name="Jogler M."/>
            <person name="Boedeker C."/>
            <person name="Pinto D."/>
            <person name="Vollmers J."/>
            <person name="Rivas-Marin E."/>
            <person name="Kohn T."/>
            <person name="Peeters S.H."/>
            <person name="Heuer A."/>
            <person name="Rast P."/>
            <person name="Oberbeckmann S."/>
            <person name="Bunk B."/>
            <person name="Jeske O."/>
            <person name="Meyerdierks A."/>
            <person name="Storesund J.E."/>
            <person name="Kallscheuer N."/>
            <person name="Luecker S."/>
            <person name="Lage O.M."/>
            <person name="Pohl T."/>
            <person name="Merkel B.J."/>
            <person name="Hornburger P."/>
            <person name="Mueller R.-W."/>
            <person name="Bruemmer F."/>
            <person name="Labrenz M."/>
            <person name="Spormann A.M."/>
            <person name="Op den Camp H."/>
            <person name="Overmann J."/>
            <person name="Amann R."/>
            <person name="Jetten M.S.M."/>
            <person name="Mascher T."/>
            <person name="Medema M.H."/>
            <person name="Devos D.P."/>
            <person name="Kaster A.-K."/>
            <person name="Ovreas L."/>
            <person name="Rohde M."/>
            <person name="Galperin M.Y."/>
            <person name="Jogler C."/>
        </authorList>
    </citation>
    <scope>NUCLEOTIDE SEQUENCE [LARGE SCALE GENOMIC DNA]</scope>
    <source>
        <strain evidence="2 3">UC8</strain>
    </source>
</reference>